<dbReference type="CDD" id="cd11065">
    <property type="entry name" value="CYP64-like"/>
    <property type="match status" value="1"/>
</dbReference>
<evidence type="ECO:0000256" key="7">
    <source>
        <dbReference type="ARBA" id="ARBA00023004"/>
    </source>
</evidence>
<keyword evidence="7 9" id="KW-0408">Iron</keyword>
<dbReference type="HOGENOM" id="CLU_001570_2_3_1"/>
<dbReference type="STRING" id="765440.A0A0C3FTY9"/>
<evidence type="ECO:0000256" key="5">
    <source>
        <dbReference type="ARBA" id="ARBA00022723"/>
    </source>
</evidence>
<organism evidence="12 13">
    <name type="scientific">Piloderma croceum (strain F 1598)</name>
    <dbReference type="NCBI Taxonomy" id="765440"/>
    <lineage>
        <taxon>Eukaryota</taxon>
        <taxon>Fungi</taxon>
        <taxon>Dikarya</taxon>
        <taxon>Basidiomycota</taxon>
        <taxon>Agaricomycotina</taxon>
        <taxon>Agaricomycetes</taxon>
        <taxon>Agaricomycetidae</taxon>
        <taxon>Atheliales</taxon>
        <taxon>Atheliaceae</taxon>
        <taxon>Piloderma</taxon>
    </lineage>
</organism>
<dbReference type="GO" id="GO:0004497">
    <property type="term" value="F:monooxygenase activity"/>
    <property type="evidence" value="ECO:0007669"/>
    <property type="project" value="UniProtKB-KW"/>
</dbReference>
<dbReference type="GO" id="GO:0020037">
    <property type="term" value="F:heme binding"/>
    <property type="evidence" value="ECO:0007669"/>
    <property type="project" value="InterPro"/>
</dbReference>
<feature type="transmembrane region" description="Helical" evidence="11">
    <location>
        <begin position="7"/>
        <end position="26"/>
    </location>
</feature>
<evidence type="ECO:0000256" key="6">
    <source>
        <dbReference type="ARBA" id="ARBA00023002"/>
    </source>
</evidence>
<dbReference type="PROSITE" id="PS00086">
    <property type="entry name" value="CYTOCHROME_P450"/>
    <property type="match status" value="1"/>
</dbReference>
<dbReference type="InterPro" id="IPR017972">
    <property type="entry name" value="Cyt_P450_CS"/>
</dbReference>
<dbReference type="PANTHER" id="PTHR46300:SF7">
    <property type="entry name" value="P450, PUTATIVE (EUROFUNG)-RELATED"/>
    <property type="match status" value="1"/>
</dbReference>
<dbReference type="SUPFAM" id="SSF48264">
    <property type="entry name" value="Cytochrome P450"/>
    <property type="match status" value="1"/>
</dbReference>
<comment type="similarity">
    <text evidence="3 10">Belongs to the cytochrome P450 family.</text>
</comment>
<keyword evidence="5 9" id="KW-0479">Metal-binding</keyword>
<evidence type="ECO:0000256" key="4">
    <source>
        <dbReference type="ARBA" id="ARBA00022617"/>
    </source>
</evidence>
<dbReference type="Proteomes" id="UP000054166">
    <property type="component" value="Unassembled WGS sequence"/>
</dbReference>
<dbReference type="InterPro" id="IPR050364">
    <property type="entry name" value="Cytochrome_P450_fung"/>
</dbReference>
<evidence type="ECO:0000313" key="13">
    <source>
        <dbReference type="Proteomes" id="UP000054166"/>
    </source>
</evidence>
<accession>A0A0C3FTY9</accession>
<evidence type="ECO:0000256" key="3">
    <source>
        <dbReference type="ARBA" id="ARBA00010617"/>
    </source>
</evidence>
<evidence type="ECO:0000256" key="9">
    <source>
        <dbReference type="PIRSR" id="PIRSR602401-1"/>
    </source>
</evidence>
<dbReference type="EMBL" id="KN832995">
    <property type="protein sequence ID" value="KIM82351.1"/>
    <property type="molecule type" value="Genomic_DNA"/>
</dbReference>
<dbReference type="GO" id="GO:0016705">
    <property type="term" value="F:oxidoreductase activity, acting on paired donors, with incorporation or reduction of molecular oxygen"/>
    <property type="evidence" value="ECO:0007669"/>
    <property type="project" value="InterPro"/>
</dbReference>
<dbReference type="Pfam" id="PF00067">
    <property type="entry name" value="p450"/>
    <property type="match status" value="1"/>
</dbReference>
<dbReference type="PANTHER" id="PTHR46300">
    <property type="entry name" value="P450, PUTATIVE (EUROFUNG)-RELATED-RELATED"/>
    <property type="match status" value="1"/>
</dbReference>
<keyword evidence="11" id="KW-0812">Transmembrane</keyword>
<dbReference type="Gene3D" id="1.10.630.10">
    <property type="entry name" value="Cytochrome P450"/>
    <property type="match status" value="1"/>
</dbReference>
<evidence type="ECO:0000313" key="12">
    <source>
        <dbReference type="EMBL" id="KIM82351.1"/>
    </source>
</evidence>
<dbReference type="InParanoid" id="A0A0C3FTY9"/>
<keyword evidence="11" id="KW-0472">Membrane</keyword>
<dbReference type="PRINTS" id="PR00463">
    <property type="entry name" value="EP450I"/>
</dbReference>
<dbReference type="InterPro" id="IPR002401">
    <property type="entry name" value="Cyt_P450_E_grp-I"/>
</dbReference>
<evidence type="ECO:0000256" key="8">
    <source>
        <dbReference type="ARBA" id="ARBA00023033"/>
    </source>
</evidence>
<dbReference type="GO" id="GO:0005506">
    <property type="term" value="F:iron ion binding"/>
    <property type="evidence" value="ECO:0007669"/>
    <property type="project" value="InterPro"/>
</dbReference>
<reference evidence="13" key="2">
    <citation type="submission" date="2015-01" db="EMBL/GenBank/DDBJ databases">
        <title>Evolutionary Origins and Diversification of the Mycorrhizal Mutualists.</title>
        <authorList>
            <consortium name="DOE Joint Genome Institute"/>
            <consortium name="Mycorrhizal Genomics Consortium"/>
            <person name="Kohler A."/>
            <person name="Kuo A."/>
            <person name="Nagy L.G."/>
            <person name="Floudas D."/>
            <person name="Copeland A."/>
            <person name="Barry K.W."/>
            <person name="Cichocki N."/>
            <person name="Veneault-Fourrey C."/>
            <person name="LaButti K."/>
            <person name="Lindquist E.A."/>
            <person name="Lipzen A."/>
            <person name="Lundell T."/>
            <person name="Morin E."/>
            <person name="Murat C."/>
            <person name="Riley R."/>
            <person name="Ohm R."/>
            <person name="Sun H."/>
            <person name="Tunlid A."/>
            <person name="Henrissat B."/>
            <person name="Grigoriev I.V."/>
            <person name="Hibbett D.S."/>
            <person name="Martin F."/>
        </authorList>
    </citation>
    <scope>NUCLEOTIDE SEQUENCE [LARGE SCALE GENOMIC DNA]</scope>
    <source>
        <strain evidence="13">F 1598</strain>
    </source>
</reference>
<keyword evidence="13" id="KW-1185">Reference proteome</keyword>
<name>A0A0C3FTY9_PILCF</name>
<keyword evidence="6 10" id="KW-0560">Oxidoreductase</keyword>
<protein>
    <recommendedName>
        <fullName evidence="14">Cytochrome P450</fullName>
    </recommendedName>
</protein>
<dbReference type="InterPro" id="IPR001128">
    <property type="entry name" value="Cyt_P450"/>
</dbReference>
<comment type="pathway">
    <text evidence="2">Secondary metabolite biosynthesis.</text>
</comment>
<feature type="binding site" description="axial binding residue" evidence="9">
    <location>
        <position position="441"/>
    </location>
    <ligand>
        <name>heme</name>
        <dbReference type="ChEBI" id="CHEBI:30413"/>
    </ligand>
    <ligandPart>
        <name>Fe</name>
        <dbReference type="ChEBI" id="CHEBI:18248"/>
    </ligandPart>
</feature>
<evidence type="ECO:0000256" key="10">
    <source>
        <dbReference type="RuleBase" id="RU000461"/>
    </source>
</evidence>
<evidence type="ECO:0000256" key="11">
    <source>
        <dbReference type="SAM" id="Phobius"/>
    </source>
</evidence>
<reference evidence="12 13" key="1">
    <citation type="submission" date="2014-04" db="EMBL/GenBank/DDBJ databases">
        <authorList>
            <consortium name="DOE Joint Genome Institute"/>
            <person name="Kuo A."/>
            <person name="Tarkka M."/>
            <person name="Buscot F."/>
            <person name="Kohler A."/>
            <person name="Nagy L.G."/>
            <person name="Floudas D."/>
            <person name="Copeland A."/>
            <person name="Barry K.W."/>
            <person name="Cichocki N."/>
            <person name="Veneault-Fourrey C."/>
            <person name="LaButti K."/>
            <person name="Lindquist E.A."/>
            <person name="Lipzen A."/>
            <person name="Lundell T."/>
            <person name="Morin E."/>
            <person name="Murat C."/>
            <person name="Sun H."/>
            <person name="Tunlid A."/>
            <person name="Henrissat B."/>
            <person name="Grigoriev I.V."/>
            <person name="Hibbett D.S."/>
            <person name="Martin F."/>
            <person name="Nordberg H.P."/>
            <person name="Cantor M.N."/>
            <person name="Hua S.X."/>
        </authorList>
    </citation>
    <scope>NUCLEOTIDE SEQUENCE [LARGE SCALE GENOMIC DNA]</scope>
    <source>
        <strain evidence="12 13">F 1598</strain>
    </source>
</reference>
<evidence type="ECO:0000256" key="1">
    <source>
        <dbReference type="ARBA" id="ARBA00001971"/>
    </source>
</evidence>
<sequence>MLDSQTLYIVCSILLALIALVAYQLFSHKLPLPPGPPGKLISGNLHQVPKSEGWQTYAKWAKTYGPVIYLRAFHKRFVILNSAKAVVDLLETRSSIYSDRPVIWMFSKDLAARHKAVFNISSLNPRFKQYRKQLNSGLNSRATQSHMPLIEQESRTYLIALATSPEKFVSHTKRCAGAVILKIAYGWTVTSNDDRLVVFTEEGLRIGGEMSQPGRWFVEIFPLLRFVPAWMPGAGFKRRAAWVRQRMTNIDRFPFNWTKEQIKSGNYIESFTSIGLQPEGGKPLSPEEEDILKWCSAALYSAGSDTTVAVMESFFLMMTLHPDVQRRAQAEIDRVIGKERLPTIDDKNALPFTMGLIKEVMRCAPVAPTGLPHRVTQDDVYQGFRIPKGTTVVANIWAITRDSDMYPDPLVFDPERFVPRPGFEVQTDPRKWVFGFGRRVCPGAHFAETNLFLNITGILAIFNISKAVKDGKEVEPDIGFVSYGTIAHPKPFDCRITPRSPGLLASLSMA</sequence>
<comment type="cofactor">
    <cofactor evidence="1 9">
        <name>heme</name>
        <dbReference type="ChEBI" id="CHEBI:30413"/>
    </cofactor>
</comment>
<dbReference type="OrthoDB" id="2789670at2759"/>
<dbReference type="InterPro" id="IPR036396">
    <property type="entry name" value="Cyt_P450_sf"/>
</dbReference>
<evidence type="ECO:0008006" key="14">
    <source>
        <dbReference type="Google" id="ProtNLM"/>
    </source>
</evidence>
<dbReference type="AlphaFoldDB" id="A0A0C3FTY9"/>
<keyword evidence="4 9" id="KW-0349">Heme</keyword>
<evidence type="ECO:0000256" key="2">
    <source>
        <dbReference type="ARBA" id="ARBA00005179"/>
    </source>
</evidence>
<gene>
    <name evidence="12" type="ORF">PILCRDRAFT_477301</name>
</gene>
<keyword evidence="8 10" id="KW-0503">Monooxygenase</keyword>
<dbReference type="PRINTS" id="PR00385">
    <property type="entry name" value="P450"/>
</dbReference>
<keyword evidence="11" id="KW-1133">Transmembrane helix</keyword>
<proteinExistence type="inferred from homology"/>